<feature type="region of interest" description="Disordered" evidence="2">
    <location>
        <begin position="508"/>
        <end position="541"/>
    </location>
</feature>
<dbReference type="InterPro" id="IPR002110">
    <property type="entry name" value="Ankyrin_rpt"/>
</dbReference>
<dbReference type="SMART" id="SM00248">
    <property type="entry name" value="ANK"/>
    <property type="match status" value="2"/>
</dbReference>
<name>A0A507DSP0_9FUNG</name>
<feature type="domain" description="Dilute" evidence="3">
    <location>
        <begin position="341"/>
        <end position="701"/>
    </location>
</feature>
<dbReference type="Gene3D" id="1.25.40.20">
    <property type="entry name" value="Ankyrin repeat-containing domain"/>
    <property type="match status" value="1"/>
</dbReference>
<dbReference type="PANTHER" id="PTHR16027">
    <property type="entry name" value="DILUTE DOMAIN-CONTAINING PROTEIN YPR089W"/>
    <property type="match status" value="1"/>
</dbReference>
<keyword evidence="1" id="KW-0040">ANK repeat</keyword>
<evidence type="ECO:0000256" key="1">
    <source>
        <dbReference type="PROSITE-ProRule" id="PRU00023"/>
    </source>
</evidence>
<dbReference type="Proteomes" id="UP000318582">
    <property type="component" value="Unassembled WGS sequence"/>
</dbReference>
<dbReference type="GO" id="GO:0051020">
    <property type="term" value="F:GTPase binding"/>
    <property type="evidence" value="ECO:0007669"/>
    <property type="project" value="TreeGrafter"/>
</dbReference>
<dbReference type="Pfam" id="PF01843">
    <property type="entry name" value="DIL"/>
    <property type="match status" value="1"/>
</dbReference>
<dbReference type="SMART" id="SM01132">
    <property type="entry name" value="DIL"/>
    <property type="match status" value="1"/>
</dbReference>
<evidence type="ECO:0000256" key="2">
    <source>
        <dbReference type="SAM" id="MobiDB-lite"/>
    </source>
</evidence>
<gene>
    <name evidence="4" type="ORF">PhCBS80983_g05988</name>
</gene>
<evidence type="ECO:0000259" key="3">
    <source>
        <dbReference type="PROSITE" id="PS51126"/>
    </source>
</evidence>
<protein>
    <recommendedName>
        <fullName evidence="3">Dilute domain-containing protein</fullName>
    </recommendedName>
</protein>
<dbReference type="InterPro" id="IPR052072">
    <property type="entry name" value="Vascular_dev_regulator"/>
</dbReference>
<dbReference type="AlphaFoldDB" id="A0A507DSP0"/>
<dbReference type="Pfam" id="PF12796">
    <property type="entry name" value="Ank_2"/>
    <property type="match status" value="1"/>
</dbReference>
<proteinExistence type="predicted"/>
<evidence type="ECO:0000313" key="4">
    <source>
        <dbReference type="EMBL" id="TPX54247.1"/>
    </source>
</evidence>
<dbReference type="PANTHER" id="PTHR16027:SF6">
    <property type="entry name" value="DILUTE DOMAIN-CONTAINING PROTEIN"/>
    <property type="match status" value="1"/>
</dbReference>
<dbReference type="InterPro" id="IPR002710">
    <property type="entry name" value="Dilute_dom"/>
</dbReference>
<feature type="compositionally biased region" description="Polar residues" evidence="2">
    <location>
        <begin position="22"/>
        <end position="32"/>
    </location>
</feature>
<feature type="region of interest" description="Disordered" evidence="2">
    <location>
        <begin position="705"/>
        <end position="733"/>
    </location>
</feature>
<feature type="repeat" description="ANK" evidence="1">
    <location>
        <begin position="127"/>
        <end position="159"/>
    </location>
</feature>
<feature type="region of interest" description="Disordered" evidence="2">
    <location>
        <begin position="1"/>
        <end position="59"/>
    </location>
</feature>
<dbReference type="InterPro" id="IPR036770">
    <property type="entry name" value="Ankyrin_rpt-contain_sf"/>
</dbReference>
<dbReference type="PROSITE" id="PS50297">
    <property type="entry name" value="ANK_REP_REGION"/>
    <property type="match status" value="1"/>
</dbReference>
<dbReference type="SUPFAM" id="SSF48403">
    <property type="entry name" value="Ankyrin repeat"/>
    <property type="match status" value="1"/>
</dbReference>
<accession>A0A507DSP0</accession>
<organism evidence="4 5">
    <name type="scientific">Powellomyces hirtus</name>
    <dbReference type="NCBI Taxonomy" id="109895"/>
    <lineage>
        <taxon>Eukaryota</taxon>
        <taxon>Fungi</taxon>
        <taxon>Fungi incertae sedis</taxon>
        <taxon>Chytridiomycota</taxon>
        <taxon>Chytridiomycota incertae sedis</taxon>
        <taxon>Chytridiomycetes</taxon>
        <taxon>Spizellomycetales</taxon>
        <taxon>Powellomycetaceae</taxon>
        <taxon>Powellomyces</taxon>
    </lineage>
</organism>
<dbReference type="STRING" id="109895.A0A507DSP0"/>
<evidence type="ECO:0000313" key="5">
    <source>
        <dbReference type="Proteomes" id="UP000318582"/>
    </source>
</evidence>
<comment type="caution">
    <text evidence="4">The sequence shown here is derived from an EMBL/GenBank/DDBJ whole genome shotgun (WGS) entry which is preliminary data.</text>
</comment>
<dbReference type="PROSITE" id="PS50088">
    <property type="entry name" value="ANK_REPEAT"/>
    <property type="match status" value="1"/>
</dbReference>
<reference evidence="4 5" key="1">
    <citation type="journal article" date="2019" name="Sci. Rep.">
        <title>Comparative genomics of chytrid fungi reveal insights into the obligate biotrophic and pathogenic lifestyle of Synchytrium endobioticum.</title>
        <authorList>
            <person name="van de Vossenberg B.T.L.H."/>
            <person name="Warris S."/>
            <person name="Nguyen H.D.T."/>
            <person name="van Gent-Pelzer M.P.E."/>
            <person name="Joly D.L."/>
            <person name="van de Geest H.C."/>
            <person name="Bonants P.J.M."/>
            <person name="Smith D.S."/>
            <person name="Levesque C.A."/>
            <person name="van der Lee T.A.J."/>
        </authorList>
    </citation>
    <scope>NUCLEOTIDE SEQUENCE [LARGE SCALE GENOMIC DNA]</scope>
    <source>
        <strain evidence="4 5">CBS 809.83</strain>
    </source>
</reference>
<feature type="compositionally biased region" description="Polar residues" evidence="2">
    <location>
        <begin position="705"/>
        <end position="718"/>
    </location>
</feature>
<dbReference type="EMBL" id="QEAQ01000163">
    <property type="protein sequence ID" value="TPX54247.1"/>
    <property type="molecule type" value="Genomic_DNA"/>
</dbReference>
<keyword evidence="5" id="KW-1185">Reference proteome</keyword>
<dbReference type="PROSITE" id="PS51126">
    <property type="entry name" value="DILUTE"/>
    <property type="match status" value="1"/>
</dbReference>
<sequence length="782" mass="85504">MKATGAAKEEEEEEEDPKATDSGYTSAGSSDQDAAAPRLPTTTFPSSSSSSCRTHMPPDTHVGQELALFKDEMAVLNDSSLDEAQKRTRMTALLMHSVLADDLERVTNIVQNPNCKALIDLDARDTDGNTALTYASAFAFNDIIKVLLGAGASVNAPDATGWTPLFWSCTNNHSLTTRILLSHHAGKDHRSASGKSIKDLIGKAQTLASRTILALLDSVPDDDLDDLESVVGSEWSTEQESTIAASIHLSDYDDMDEADDGGDEAARFSYSICLPSEMLVFDVDSMEAMLNVAVIKIWLLWLESRGKKKKMKPHQAANVLYLCARFAGYHCSESILQEFLAAVVERVCGVVRSNRDDQLLVAYWMSNFTLLLHHLKWDTHLVLTTSAAQAMIAELVGELYVIFVRAVQARIAGCVEEAIIGFDGDLDDPIIVRTSSSTSSLSPRRTRKETRVKYENSLLSRMSRRKHFGSALQLLPVGLGGAVVPSFPTSPTHKSTGDLFSAITHTTTTTTTTTNPARSLLRPHHSTTFTKPKSAHPTHGPPAHPQIVTAILNKTLQHLHATHTHPHILNLVIHNVLHFIASTLFNTILTSTAPHHPCSKSTALRIHLNLTPLRDWIRDTGKYVPSSPRTPLIARLQPVVDLCRFVGVITTLDSLPDLLETKPNALSYLHLGRVIDRYRYEVDERTVNAEIATYVGAMCETLAQSPPEQDDNIITNDGNDAADLDESIPDPKRSPHLDLLDTAYLLPFQVPAPEEQGGWGAGPVRVDPATYSLLDVHAAATT</sequence>